<dbReference type="Proteomes" id="UP000004095">
    <property type="component" value="Unassembled WGS sequence"/>
</dbReference>
<comment type="caution">
    <text evidence="4">The sequence shown here is derived from an EMBL/GenBank/DDBJ whole genome shotgun (WGS) entry which is preliminary data.</text>
</comment>
<feature type="domain" description="FecR protein" evidence="2">
    <location>
        <begin position="485"/>
        <end position="575"/>
    </location>
</feature>
<keyword evidence="5" id="KW-1185">Reference proteome</keyword>
<evidence type="ECO:0000259" key="3">
    <source>
        <dbReference type="Pfam" id="PF16344"/>
    </source>
</evidence>
<dbReference type="eggNOG" id="COG3712">
    <property type="taxonomic scope" value="Bacteria"/>
</dbReference>
<dbReference type="OrthoDB" id="645173at2"/>
<proteinExistence type="predicted"/>
<keyword evidence="1" id="KW-0472">Membrane</keyword>
<dbReference type="Gene3D" id="3.55.50.30">
    <property type="match status" value="1"/>
</dbReference>
<dbReference type="Pfam" id="PF16344">
    <property type="entry name" value="FecR_C"/>
    <property type="match status" value="1"/>
</dbReference>
<keyword evidence="1" id="KW-1133">Transmembrane helix</keyword>
<organism evidence="4 5">
    <name type="scientific">Microscilla marina ATCC 23134</name>
    <dbReference type="NCBI Taxonomy" id="313606"/>
    <lineage>
        <taxon>Bacteria</taxon>
        <taxon>Pseudomonadati</taxon>
        <taxon>Bacteroidota</taxon>
        <taxon>Cytophagia</taxon>
        <taxon>Cytophagales</taxon>
        <taxon>Microscillaceae</taxon>
        <taxon>Microscilla</taxon>
    </lineage>
</organism>
<name>A1ZD63_MICM2</name>
<reference evidence="4 5" key="1">
    <citation type="submission" date="2007-01" db="EMBL/GenBank/DDBJ databases">
        <authorList>
            <person name="Haygood M."/>
            <person name="Podell S."/>
            <person name="Anderson C."/>
            <person name="Hopkinson B."/>
            <person name="Roe K."/>
            <person name="Barbeau K."/>
            <person name="Gaasterland T."/>
            <person name="Ferriera S."/>
            <person name="Johnson J."/>
            <person name="Kravitz S."/>
            <person name="Beeson K."/>
            <person name="Sutton G."/>
            <person name="Rogers Y.-H."/>
            <person name="Friedman R."/>
            <person name="Frazier M."/>
            <person name="Venter J.C."/>
        </authorList>
    </citation>
    <scope>NUCLEOTIDE SEQUENCE [LARGE SCALE GENOMIC DNA]</scope>
    <source>
        <strain evidence="4 5">ATCC 23134</strain>
    </source>
</reference>
<dbReference type="InterPro" id="IPR032508">
    <property type="entry name" value="FecR_C"/>
</dbReference>
<dbReference type="PANTHER" id="PTHR30273">
    <property type="entry name" value="PERIPLASMIC SIGNAL SENSOR AND SIGMA FACTOR ACTIVATOR FECR-RELATED"/>
    <property type="match status" value="1"/>
</dbReference>
<evidence type="ECO:0000259" key="2">
    <source>
        <dbReference type="Pfam" id="PF04773"/>
    </source>
</evidence>
<keyword evidence="1" id="KW-0812">Transmembrane</keyword>
<dbReference type="AlphaFoldDB" id="A1ZD63"/>
<dbReference type="GO" id="GO:0016989">
    <property type="term" value="F:sigma factor antagonist activity"/>
    <property type="evidence" value="ECO:0007669"/>
    <property type="project" value="TreeGrafter"/>
</dbReference>
<protein>
    <submittedName>
        <fullName evidence="4">Sigma factor regulatory protein, FecR/PupR family</fullName>
    </submittedName>
</protein>
<gene>
    <name evidence="4" type="ORF">M23134_05108</name>
</gene>
<evidence type="ECO:0000256" key="1">
    <source>
        <dbReference type="SAM" id="Phobius"/>
    </source>
</evidence>
<accession>A1ZD63</accession>
<feature type="transmembrane region" description="Helical" evidence="1">
    <location>
        <begin position="456"/>
        <end position="473"/>
    </location>
</feature>
<feature type="domain" description="Protein FecR C-terminal" evidence="3">
    <location>
        <begin position="618"/>
        <end position="681"/>
    </location>
</feature>
<evidence type="ECO:0000313" key="4">
    <source>
        <dbReference type="EMBL" id="EAY31602.1"/>
    </source>
</evidence>
<dbReference type="Gene3D" id="2.60.120.1440">
    <property type="match status" value="1"/>
</dbReference>
<dbReference type="PANTHER" id="PTHR30273:SF2">
    <property type="entry name" value="PROTEIN FECR"/>
    <property type="match status" value="1"/>
</dbReference>
<dbReference type="RefSeq" id="WP_002693328.1">
    <property type="nucleotide sequence ID" value="NZ_AAWS01000002.1"/>
</dbReference>
<sequence>MDKYHDFNVEDFAEDPQFYAWVTNPDPKSNDFWNQWIEKHPDKYAVITEARALLGALDIVEEDVPTERIHSLWNKIDAGIEALDKYKQYTTAEDFADDPSFFAWVTEPNKEADQHWKAWLEQNPTKHALVKKAKSLIGMLQLTEEEIPQSKIDDLWNRIDSRIDNLWNNIESGMEAIDQYADFTAEDFANDPSFFAWVNEPDAKADQYWNTWMRQHPEKAGLVEEAKKLIGLIQVKEEEIPQHKIDDLWNRIDSRIGSLWNNIESGMEAIDQYADFTAEDFANDPSFFAWVNEPDAKTDQHWNTWLEQHPEKKGLIEEAKKLIGLIQVKEEEIPQHKIDDLWNRIDSRIGNLWNNIESGIEAIDQYANFTAEDFANDPSFFVWVTEPDEETTQHWNTWLEQNPEKEEVIDQAKALIKGTEKTEVSQTRIDHLWQKINQDIQQTQGATTRSISMRKVYAAAASVIILLGTFFIFRSMTSSTPLTVASTQLGEQKSIALPDGSMATLNADSRIIYQTDNWDQNRNVELNGEAFFQVKKGSEFQVNTAVGKVEVLGTSFNVYTRQKDFKVECMTGKVKLTTATRNASLVLTPGMGSKLEGEKLKPYQFDKTNASNWRTGDFQYQETPLKQVFDELARQFNVKIEYKTDVKNRLYTGFFSNKDLASALKFICDPMSLKYTIKNDSTKTVVIQ</sequence>
<dbReference type="EMBL" id="AAWS01000002">
    <property type="protein sequence ID" value="EAY31602.1"/>
    <property type="molecule type" value="Genomic_DNA"/>
</dbReference>
<dbReference type="InterPro" id="IPR012373">
    <property type="entry name" value="Ferrdict_sens_TM"/>
</dbReference>
<dbReference type="Pfam" id="PF04773">
    <property type="entry name" value="FecR"/>
    <property type="match status" value="1"/>
</dbReference>
<evidence type="ECO:0000313" key="5">
    <source>
        <dbReference type="Proteomes" id="UP000004095"/>
    </source>
</evidence>
<dbReference type="InterPro" id="IPR006860">
    <property type="entry name" value="FecR"/>
</dbReference>